<dbReference type="PANTHER" id="PTHR37299">
    <property type="entry name" value="TRANSCRIPTIONAL REGULATOR-RELATED"/>
    <property type="match status" value="1"/>
</dbReference>
<dbReference type="AlphaFoldDB" id="A0A173VC32"/>
<evidence type="ECO:0000256" key="3">
    <source>
        <dbReference type="PROSITE-ProRule" id="PRU00169"/>
    </source>
</evidence>
<dbReference type="InterPro" id="IPR011006">
    <property type="entry name" value="CheY-like_superfamily"/>
</dbReference>
<sequence length="234" mass="27475">MRVAICDDNQQDIERIRRYTLRMIDYAVEYVFYTRPEELLRECADAEQKPDMYILDIEMPGMDGLAVAKQIRETDSKALLVFLTSYTKYMPSVFEVVTFDFIPKPISEERLRVLFEKAGTYLNLTNQSFSFSYRRVRYSLKFDEILYLEKRGRQAIIHTKKMKYQSNMNLNEIWEKLDERMFAAVHGSFIVNLKHVHSVSSGMVMLIDGTELGVTRGYRKELTEKHIAFVQGGM</sequence>
<dbReference type="Gene3D" id="3.40.50.2300">
    <property type="match status" value="1"/>
</dbReference>
<dbReference type="Pfam" id="PF00072">
    <property type="entry name" value="Response_reg"/>
    <property type="match status" value="1"/>
</dbReference>
<name>A0A173VC32_9FIRM</name>
<dbReference type="InterPro" id="IPR007492">
    <property type="entry name" value="LytTR_DNA-bd_dom"/>
</dbReference>
<evidence type="ECO:0000313" key="6">
    <source>
        <dbReference type="EMBL" id="CUN23715.1"/>
    </source>
</evidence>
<dbReference type="RefSeq" id="WP_055195150.1">
    <property type="nucleotide sequence ID" value="NZ_CABIYH010000021.1"/>
</dbReference>
<evidence type="ECO:0000259" key="4">
    <source>
        <dbReference type="PROSITE" id="PS50110"/>
    </source>
</evidence>
<keyword evidence="3" id="KW-0597">Phosphoprotein</keyword>
<dbReference type="PROSITE" id="PS50930">
    <property type="entry name" value="HTH_LYTTR"/>
    <property type="match status" value="1"/>
</dbReference>
<dbReference type="InterPro" id="IPR001789">
    <property type="entry name" value="Sig_transdc_resp-reg_receiver"/>
</dbReference>
<dbReference type="OrthoDB" id="9802383at2"/>
<accession>A0A173VC32</accession>
<evidence type="ECO:0000259" key="5">
    <source>
        <dbReference type="PROSITE" id="PS50930"/>
    </source>
</evidence>
<gene>
    <name evidence="6" type="primary">lytR_2</name>
    <name evidence="6" type="ORF">ERS852572_02743</name>
</gene>
<dbReference type="Gene3D" id="2.40.50.1020">
    <property type="entry name" value="LytTr DNA-binding domain"/>
    <property type="match status" value="1"/>
</dbReference>
<dbReference type="SMART" id="SM00850">
    <property type="entry name" value="LytTR"/>
    <property type="match status" value="1"/>
</dbReference>
<dbReference type="GO" id="GO:0003677">
    <property type="term" value="F:DNA binding"/>
    <property type="evidence" value="ECO:0007669"/>
    <property type="project" value="InterPro"/>
</dbReference>
<dbReference type="InterPro" id="IPR046947">
    <property type="entry name" value="LytR-like"/>
</dbReference>
<dbReference type="PANTHER" id="PTHR37299:SF1">
    <property type="entry name" value="STAGE 0 SPORULATION PROTEIN A HOMOLOG"/>
    <property type="match status" value="1"/>
</dbReference>
<evidence type="ECO:0000256" key="1">
    <source>
        <dbReference type="ARBA" id="ARBA00018672"/>
    </source>
</evidence>
<protein>
    <recommendedName>
        <fullName evidence="1">Stage 0 sporulation protein A homolog</fullName>
    </recommendedName>
</protein>
<dbReference type="STRING" id="166486.ERS852572_02743"/>
<dbReference type="Proteomes" id="UP000095350">
    <property type="component" value="Unassembled WGS sequence"/>
</dbReference>
<comment type="function">
    <text evidence="2">May play the central regulatory role in sporulation. It may be an element of the effector pathway responsible for the activation of sporulation genes in response to nutritional stress. Spo0A may act in concert with spo0H (a sigma factor) to control the expression of some genes that are critical to the sporulation process.</text>
</comment>
<organism evidence="6 7">
    <name type="scientific">Roseburia intestinalis</name>
    <dbReference type="NCBI Taxonomy" id="166486"/>
    <lineage>
        <taxon>Bacteria</taxon>
        <taxon>Bacillati</taxon>
        <taxon>Bacillota</taxon>
        <taxon>Clostridia</taxon>
        <taxon>Lachnospirales</taxon>
        <taxon>Lachnospiraceae</taxon>
        <taxon>Roseburia</taxon>
    </lineage>
</organism>
<dbReference type="SMART" id="SM00448">
    <property type="entry name" value="REC"/>
    <property type="match status" value="1"/>
</dbReference>
<dbReference type="GO" id="GO:0000156">
    <property type="term" value="F:phosphorelay response regulator activity"/>
    <property type="evidence" value="ECO:0007669"/>
    <property type="project" value="InterPro"/>
</dbReference>
<feature type="domain" description="Response regulatory" evidence="4">
    <location>
        <begin position="2"/>
        <end position="119"/>
    </location>
</feature>
<dbReference type="EMBL" id="CYXZ01000021">
    <property type="protein sequence ID" value="CUN23715.1"/>
    <property type="molecule type" value="Genomic_DNA"/>
</dbReference>
<dbReference type="SUPFAM" id="SSF52172">
    <property type="entry name" value="CheY-like"/>
    <property type="match status" value="1"/>
</dbReference>
<evidence type="ECO:0000256" key="2">
    <source>
        <dbReference type="ARBA" id="ARBA00024867"/>
    </source>
</evidence>
<proteinExistence type="predicted"/>
<reference evidence="6 7" key="1">
    <citation type="submission" date="2015-09" db="EMBL/GenBank/DDBJ databases">
        <authorList>
            <consortium name="Pathogen Informatics"/>
        </authorList>
    </citation>
    <scope>NUCLEOTIDE SEQUENCE [LARGE SCALE GENOMIC DNA]</scope>
    <source>
        <strain evidence="6 7">2789STDY5834960</strain>
    </source>
</reference>
<dbReference type="Pfam" id="PF04397">
    <property type="entry name" value="LytTR"/>
    <property type="match status" value="1"/>
</dbReference>
<feature type="modified residue" description="4-aspartylphosphate" evidence="3">
    <location>
        <position position="56"/>
    </location>
</feature>
<feature type="domain" description="HTH LytTR-type" evidence="5">
    <location>
        <begin position="129"/>
        <end position="228"/>
    </location>
</feature>
<dbReference type="PROSITE" id="PS50110">
    <property type="entry name" value="RESPONSE_REGULATORY"/>
    <property type="match status" value="1"/>
</dbReference>
<evidence type="ECO:0000313" key="7">
    <source>
        <dbReference type="Proteomes" id="UP000095350"/>
    </source>
</evidence>
<dbReference type="PaxDb" id="166486-ERS852572_02743"/>